<evidence type="ECO:0000259" key="1">
    <source>
        <dbReference type="Pfam" id="PF04127"/>
    </source>
</evidence>
<organism evidence="2">
    <name type="scientific">human gut metagenome</name>
    <dbReference type="NCBI Taxonomy" id="408170"/>
    <lineage>
        <taxon>unclassified sequences</taxon>
        <taxon>metagenomes</taxon>
        <taxon>organismal metagenomes</taxon>
    </lineage>
</organism>
<proteinExistence type="predicted"/>
<name>K1TUA0_9ZZZZ</name>
<comment type="caution">
    <text evidence="2">The sequence shown here is derived from an EMBL/GenBank/DDBJ whole genome shotgun (WGS) entry which is preliminary data.</text>
</comment>
<dbReference type="InterPro" id="IPR007085">
    <property type="entry name" value="DNA/pantothenate-metab_flavo_C"/>
</dbReference>
<dbReference type="EMBL" id="AJWY01003045">
    <property type="protein sequence ID" value="EKC76542.1"/>
    <property type="molecule type" value="Genomic_DNA"/>
</dbReference>
<dbReference type="SUPFAM" id="SSF102645">
    <property type="entry name" value="CoaB-like"/>
    <property type="match status" value="1"/>
</dbReference>
<accession>K1TUA0</accession>
<dbReference type="AlphaFoldDB" id="K1TUA0"/>
<sequence>NFDFIVLNSLRDPGAGFRGDTNKVTLIDRAGREELPLMSKREVAARIADKLETILK</sequence>
<dbReference type="Gene3D" id="3.40.50.10300">
    <property type="entry name" value="CoaB-like"/>
    <property type="match status" value="1"/>
</dbReference>
<protein>
    <submittedName>
        <fullName evidence="2">Coenzyme A biosynthesis bifunctional protein</fullName>
    </submittedName>
</protein>
<dbReference type="InterPro" id="IPR035929">
    <property type="entry name" value="CoaB-like_sf"/>
</dbReference>
<gene>
    <name evidence="2" type="ORF">LEA_04656</name>
</gene>
<evidence type="ECO:0000313" key="2">
    <source>
        <dbReference type="EMBL" id="EKC76542.1"/>
    </source>
</evidence>
<dbReference type="Pfam" id="PF04127">
    <property type="entry name" value="DFP"/>
    <property type="match status" value="1"/>
</dbReference>
<feature type="non-terminal residue" evidence="2">
    <location>
        <position position="1"/>
    </location>
</feature>
<reference evidence="2" key="1">
    <citation type="journal article" date="2013" name="Environ. Microbiol.">
        <title>Microbiota from the distal guts of lean and obese adolescents exhibit partial functional redundancy besides clear differences in community structure.</title>
        <authorList>
            <person name="Ferrer M."/>
            <person name="Ruiz A."/>
            <person name="Lanza F."/>
            <person name="Haange S.B."/>
            <person name="Oberbach A."/>
            <person name="Till H."/>
            <person name="Bargiela R."/>
            <person name="Campoy C."/>
            <person name="Segura M.T."/>
            <person name="Richter M."/>
            <person name="von Bergen M."/>
            <person name="Seifert J."/>
            <person name="Suarez A."/>
        </authorList>
    </citation>
    <scope>NUCLEOTIDE SEQUENCE</scope>
</reference>
<feature type="domain" description="DNA/pantothenate metabolism flavoprotein C-terminal" evidence="1">
    <location>
        <begin position="1"/>
        <end position="52"/>
    </location>
</feature>